<dbReference type="GO" id="GO:0005737">
    <property type="term" value="C:cytoplasm"/>
    <property type="evidence" value="ECO:0007669"/>
    <property type="project" value="TreeGrafter"/>
</dbReference>
<dbReference type="EMBL" id="KK692262">
    <property type="protein sequence ID" value="KFQ22198.1"/>
    <property type="molecule type" value="Genomic_DNA"/>
</dbReference>
<name>A0A091Q9P5_MERNU</name>
<evidence type="ECO:0000256" key="4">
    <source>
        <dbReference type="ARBA" id="ARBA00023123"/>
    </source>
</evidence>
<dbReference type="GO" id="GO:0007015">
    <property type="term" value="P:actin filament organization"/>
    <property type="evidence" value="ECO:0007669"/>
    <property type="project" value="TreeGrafter"/>
</dbReference>
<feature type="region of interest" description="Actin-binding" evidence="7">
    <location>
        <begin position="389"/>
        <end position="411"/>
    </location>
</feature>
<dbReference type="Gene3D" id="1.20.120.720">
    <property type="entry name" value="Myosin VI head, motor domain, U50 subdomain"/>
    <property type="match status" value="1"/>
</dbReference>
<gene>
    <name evidence="10" type="ORF">N331_06298</name>
</gene>
<keyword evidence="3" id="KW-0067">ATP-binding</keyword>
<dbReference type="InterPro" id="IPR001609">
    <property type="entry name" value="Myosin_head_motor_dom-like"/>
</dbReference>
<evidence type="ECO:0000256" key="3">
    <source>
        <dbReference type="ARBA" id="ARBA00022840"/>
    </source>
</evidence>
<dbReference type="Gene3D" id="1.10.10.820">
    <property type="match status" value="1"/>
</dbReference>
<dbReference type="PROSITE" id="PS51456">
    <property type="entry name" value="MYOSIN_MOTOR"/>
    <property type="match status" value="1"/>
</dbReference>
<evidence type="ECO:0000313" key="10">
    <source>
        <dbReference type="EMBL" id="KFQ22198.1"/>
    </source>
</evidence>
<dbReference type="GO" id="GO:0005524">
    <property type="term" value="F:ATP binding"/>
    <property type="evidence" value="ECO:0007669"/>
    <property type="project" value="UniProtKB-KW"/>
</dbReference>
<feature type="compositionally biased region" description="Basic residues" evidence="8">
    <location>
        <begin position="351"/>
        <end position="363"/>
    </location>
</feature>
<dbReference type="Gene3D" id="6.20.240.20">
    <property type="match status" value="1"/>
</dbReference>
<evidence type="ECO:0000313" key="11">
    <source>
        <dbReference type="Proteomes" id="UP000052967"/>
    </source>
</evidence>
<protein>
    <submittedName>
        <fullName evidence="10">Unconventional myosin-Vb</fullName>
    </submittedName>
</protein>
<dbReference type="Proteomes" id="UP000052967">
    <property type="component" value="Unassembled WGS sequence"/>
</dbReference>
<dbReference type="Gene3D" id="1.20.58.530">
    <property type="match status" value="1"/>
</dbReference>
<dbReference type="PRINTS" id="PR00193">
    <property type="entry name" value="MYOSINHEAVY"/>
</dbReference>
<feature type="non-terminal residue" evidence="10">
    <location>
        <position position="1"/>
    </location>
</feature>
<feature type="non-terminal residue" evidence="10">
    <location>
        <position position="507"/>
    </location>
</feature>
<keyword evidence="5" id="KW-0505">Motor protein</keyword>
<dbReference type="SMART" id="SM00242">
    <property type="entry name" value="MYSc"/>
    <property type="match status" value="1"/>
</dbReference>
<keyword evidence="6 7" id="KW-0009">Actin-binding</keyword>
<reference evidence="10 11" key="1">
    <citation type="submission" date="2014-04" db="EMBL/GenBank/DDBJ databases">
        <title>Genome evolution of avian class.</title>
        <authorList>
            <person name="Zhang G."/>
            <person name="Li C."/>
        </authorList>
    </citation>
    <scope>NUCLEOTIDE SEQUENCE [LARGE SCALE GENOMIC DNA]</scope>
    <source>
        <strain evidence="10">BGI_N331</strain>
    </source>
</reference>
<dbReference type="Pfam" id="PF00063">
    <property type="entry name" value="Myosin_head"/>
    <property type="match status" value="1"/>
</dbReference>
<sequence length="507" mass="57565">AKEERNYHIFYQLCASATLPEFQGLGLRGAESFHYTCQGWSSATQSAADAANLESVRQAFCLLGVPEAEQLELFSTLAAILHLGEVTVGRRDRHGDSCVVEPSEALGLFCTLLGIEMLPVTRWLCHRKLVTAAEIYLKPLSRQQVLSSRDALAKYMYGQVFRWMVSRVNCALRSPEGHHTSIGILDIYGFEMFEHNSFEQFCINYANEKLQQLFNLHVFKLEQEEYVAEEIPWDFIDFCDNQPCIELIEGQLGILNLLNEECKMPQGNDTSWAQKLWRIHLGSSHFQRPRRHTDAFVVCHFAGKVEYQCDGFVEKNRDTVPEELVGLLRASKSALLAELFLEEGDVPVARRSHGHRAAARPSRRSLPGSQRSKKTLCSQACGGGFRASLGRLMETLSSTTPHYIRCIKPNDSKQPFVFDSRRAVEQLRACGLLETIRISALGYPSRWTYQEFLERYRALVSREELMGSDMKQICSLALERLLQDPGKYQCGRSKVFLRAGQVAYLEE</sequence>
<dbReference type="InterPro" id="IPR036961">
    <property type="entry name" value="Kinesin_motor_dom_sf"/>
</dbReference>
<evidence type="ECO:0000256" key="5">
    <source>
        <dbReference type="ARBA" id="ARBA00023175"/>
    </source>
</evidence>
<keyword evidence="2" id="KW-0547">Nucleotide-binding</keyword>
<feature type="region of interest" description="Disordered" evidence="8">
    <location>
        <begin position="351"/>
        <end position="375"/>
    </location>
</feature>
<evidence type="ECO:0000256" key="6">
    <source>
        <dbReference type="ARBA" id="ARBA00023203"/>
    </source>
</evidence>
<keyword evidence="4 7" id="KW-0518">Myosin</keyword>
<evidence type="ECO:0000256" key="1">
    <source>
        <dbReference type="ARBA" id="ARBA00008314"/>
    </source>
</evidence>
<feature type="domain" description="Myosin motor" evidence="9">
    <location>
        <begin position="1"/>
        <end position="507"/>
    </location>
</feature>
<dbReference type="Gene3D" id="3.40.850.10">
    <property type="entry name" value="Kinesin motor domain"/>
    <property type="match status" value="1"/>
</dbReference>
<dbReference type="PANTHER" id="PTHR13140">
    <property type="entry name" value="MYOSIN"/>
    <property type="match status" value="1"/>
</dbReference>
<dbReference type="AlphaFoldDB" id="A0A091Q9P5"/>
<dbReference type="SUPFAM" id="SSF52540">
    <property type="entry name" value="P-loop containing nucleoside triphosphate hydrolases"/>
    <property type="match status" value="1"/>
</dbReference>
<evidence type="ECO:0000256" key="7">
    <source>
        <dbReference type="PROSITE-ProRule" id="PRU00782"/>
    </source>
</evidence>
<comment type="caution">
    <text evidence="7">Lacks conserved residue(s) required for the propagation of feature annotation.</text>
</comment>
<organism evidence="10 11">
    <name type="scientific">Merops nubicus</name>
    <name type="common">Northern carmine bee-eater</name>
    <dbReference type="NCBI Taxonomy" id="57421"/>
    <lineage>
        <taxon>Eukaryota</taxon>
        <taxon>Metazoa</taxon>
        <taxon>Chordata</taxon>
        <taxon>Craniata</taxon>
        <taxon>Vertebrata</taxon>
        <taxon>Euteleostomi</taxon>
        <taxon>Archelosauria</taxon>
        <taxon>Archosauria</taxon>
        <taxon>Dinosauria</taxon>
        <taxon>Saurischia</taxon>
        <taxon>Theropoda</taxon>
        <taxon>Coelurosauria</taxon>
        <taxon>Aves</taxon>
        <taxon>Neognathae</taxon>
        <taxon>Neoaves</taxon>
        <taxon>Telluraves</taxon>
        <taxon>Coraciimorphae</taxon>
        <taxon>Coraciiformes</taxon>
        <taxon>Meropidae</taxon>
        <taxon>Merops</taxon>
    </lineage>
</organism>
<comment type="similarity">
    <text evidence="1 7">Belongs to the TRAFAC class myosin-kinesin ATPase superfamily. Myosin family.</text>
</comment>
<accession>A0A091Q9P5</accession>
<dbReference type="GO" id="GO:0051015">
    <property type="term" value="F:actin filament binding"/>
    <property type="evidence" value="ECO:0007669"/>
    <property type="project" value="TreeGrafter"/>
</dbReference>
<dbReference type="FunFam" id="1.10.10.820:FF:000001">
    <property type="entry name" value="Myosin heavy chain"/>
    <property type="match status" value="1"/>
</dbReference>
<dbReference type="GO" id="GO:0016020">
    <property type="term" value="C:membrane"/>
    <property type="evidence" value="ECO:0007669"/>
    <property type="project" value="TreeGrafter"/>
</dbReference>
<dbReference type="GO" id="GO:0000146">
    <property type="term" value="F:microfilament motor activity"/>
    <property type="evidence" value="ECO:0007669"/>
    <property type="project" value="TreeGrafter"/>
</dbReference>
<dbReference type="PANTHER" id="PTHR13140:SF356">
    <property type="entry name" value="UNCONVENTIONAL MYOSIN-VB"/>
    <property type="match status" value="1"/>
</dbReference>
<evidence type="ECO:0000259" key="9">
    <source>
        <dbReference type="PROSITE" id="PS51456"/>
    </source>
</evidence>
<keyword evidence="11" id="KW-1185">Reference proteome</keyword>
<dbReference type="InterPro" id="IPR027417">
    <property type="entry name" value="P-loop_NTPase"/>
</dbReference>
<evidence type="ECO:0000256" key="2">
    <source>
        <dbReference type="ARBA" id="ARBA00022741"/>
    </source>
</evidence>
<evidence type="ECO:0000256" key="8">
    <source>
        <dbReference type="SAM" id="MobiDB-lite"/>
    </source>
</evidence>
<proteinExistence type="inferred from homology"/>
<dbReference type="GO" id="GO:0016459">
    <property type="term" value="C:myosin complex"/>
    <property type="evidence" value="ECO:0007669"/>
    <property type="project" value="UniProtKB-KW"/>
</dbReference>